<dbReference type="RefSeq" id="WP_344086328.1">
    <property type="nucleotide sequence ID" value="NZ_BAAAPO010000042.1"/>
</dbReference>
<reference evidence="10 11" key="1">
    <citation type="journal article" date="2019" name="Int. J. Syst. Evol. Microbiol.">
        <title>The Global Catalogue of Microorganisms (GCM) 10K type strain sequencing project: providing services to taxonomists for standard genome sequencing and annotation.</title>
        <authorList>
            <consortium name="The Broad Institute Genomics Platform"/>
            <consortium name="The Broad Institute Genome Sequencing Center for Infectious Disease"/>
            <person name="Wu L."/>
            <person name="Ma J."/>
        </authorList>
    </citation>
    <scope>NUCLEOTIDE SEQUENCE [LARGE SCALE GENOMIC DNA]</scope>
    <source>
        <strain evidence="10 11">JCM 15592</strain>
    </source>
</reference>
<dbReference type="NCBIfam" id="TIGR02227">
    <property type="entry name" value="sigpep_I_bact"/>
    <property type="match status" value="1"/>
</dbReference>
<keyword evidence="6 7" id="KW-0378">Hydrolase</keyword>
<keyword evidence="7" id="KW-0812">Transmembrane</keyword>
<feature type="domain" description="Peptidase S26" evidence="9">
    <location>
        <begin position="31"/>
        <end position="215"/>
    </location>
</feature>
<dbReference type="Proteomes" id="UP001499938">
    <property type="component" value="Unassembled WGS sequence"/>
</dbReference>
<comment type="caution">
    <text evidence="10">The sequence shown here is derived from an EMBL/GenBank/DDBJ whole genome shotgun (WGS) entry which is preliminary data.</text>
</comment>
<dbReference type="Gene3D" id="2.10.109.10">
    <property type="entry name" value="Umud Fragment, subunit A"/>
    <property type="match status" value="1"/>
</dbReference>
<dbReference type="PRINTS" id="PR00727">
    <property type="entry name" value="LEADERPTASE"/>
</dbReference>
<keyword evidence="7" id="KW-0472">Membrane</keyword>
<dbReference type="InterPro" id="IPR036286">
    <property type="entry name" value="LexA/Signal_pep-like_sf"/>
</dbReference>
<evidence type="ECO:0000313" key="10">
    <source>
        <dbReference type="EMBL" id="GAA1801624.1"/>
    </source>
</evidence>
<comment type="subcellular location">
    <subcellularLocation>
        <location evidence="2">Cell membrane</location>
        <topology evidence="2">Single-pass type II membrane protein</topology>
    </subcellularLocation>
    <subcellularLocation>
        <location evidence="7">Membrane</location>
        <topology evidence="7">Single-pass type II membrane protein</topology>
    </subcellularLocation>
</comment>
<feature type="transmembrane region" description="Helical" evidence="7">
    <location>
        <begin position="27"/>
        <end position="47"/>
    </location>
</feature>
<feature type="region of interest" description="Disordered" evidence="8">
    <location>
        <begin position="1"/>
        <end position="21"/>
    </location>
</feature>
<dbReference type="InterPro" id="IPR019533">
    <property type="entry name" value="Peptidase_S26"/>
</dbReference>
<comment type="similarity">
    <text evidence="3 7">Belongs to the peptidase S26 family.</text>
</comment>
<organism evidence="10 11">
    <name type="scientific">Nostocoides veronense</name>
    <dbReference type="NCBI Taxonomy" id="330836"/>
    <lineage>
        <taxon>Bacteria</taxon>
        <taxon>Bacillati</taxon>
        <taxon>Actinomycetota</taxon>
        <taxon>Actinomycetes</taxon>
        <taxon>Micrococcales</taxon>
        <taxon>Intrasporangiaceae</taxon>
        <taxon>Nostocoides</taxon>
    </lineage>
</organism>
<protein>
    <recommendedName>
        <fullName evidence="4 7">Signal peptidase I</fullName>
        <ecNumber evidence="4 7">3.4.21.89</ecNumber>
    </recommendedName>
</protein>
<dbReference type="Pfam" id="PF10502">
    <property type="entry name" value="Peptidase_S26"/>
    <property type="match status" value="1"/>
</dbReference>
<evidence type="ECO:0000256" key="8">
    <source>
        <dbReference type="SAM" id="MobiDB-lite"/>
    </source>
</evidence>
<dbReference type="EMBL" id="BAAAPO010000042">
    <property type="protein sequence ID" value="GAA1801624.1"/>
    <property type="molecule type" value="Genomic_DNA"/>
</dbReference>
<evidence type="ECO:0000313" key="11">
    <source>
        <dbReference type="Proteomes" id="UP001499938"/>
    </source>
</evidence>
<proteinExistence type="inferred from homology"/>
<name>A0ABN2LX28_9MICO</name>
<dbReference type="CDD" id="cd06530">
    <property type="entry name" value="S26_SPase_I"/>
    <property type="match status" value="1"/>
</dbReference>
<dbReference type="EC" id="3.4.21.89" evidence="4 7"/>
<dbReference type="PANTHER" id="PTHR43390:SF1">
    <property type="entry name" value="CHLOROPLAST PROCESSING PEPTIDASE"/>
    <property type="match status" value="1"/>
</dbReference>
<dbReference type="InterPro" id="IPR000223">
    <property type="entry name" value="Pept_S26A_signal_pept_1"/>
</dbReference>
<accession>A0ABN2LX28</accession>
<dbReference type="PROSITE" id="PS00761">
    <property type="entry name" value="SPASE_I_3"/>
    <property type="match status" value="1"/>
</dbReference>
<sequence>MTPEPSTPESTPRTRGERHTRNRRKPLPVWVHILLALVLVAVLRNFVVQSFYVPSGSMIPTLQIGDRVVVSKFGGEVKRGDIVVFDGTDTFGGGSSARWSGTFGKVASGIGGIFGIDPGEKDYVKRVIGVGGDHIVCCDADGKLTINGTSVNEPYLVSGMSPSDVPFDVIVPAGRLWMMGDNRSNSADSRAHLGDPGGGMVPVADVIGSPMFRYWPMGRLGGMGDIAHSSELASIPAGNGS</sequence>
<dbReference type="SUPFAM" id="SSF51306">
    <property type="entry name" value="LexA/Signal peptidase"/>
    <property type="match status" value="1"/>
</dbReference>
<keyword evidence="5 7" id="KW-0645">Protease</keyword>
<evidence type="ECO:0000256" key="1">
    <source>
        <dbReference type="ARBA" id="ARBA00000677"/>
    </source>
</evidence>
<comment type="catalytic activity">
    <reaction evidence="1 7">
        <text>Cleavage of hydrophobic, N-terminal signal or leader sequences from secreted and periplasmic proteins.</text>
        <dbReference type="EC" id="3.4.21.89"/>
    </reaction>
</comment>
<dbReference type="InterPro" id="IPR019758">
    <property type="entry name" value="Pept_S26A_signal_pept_1_CS"/>
</dbReference>
<dbReference type="InterPro" id="IPR019756">
    <property type="entry name" value="Pept_S26A_signal_pept_1_Ser-AS"/>
</dbReference>
<evidence type="ECO:0000256" key="7">
    <source>
        <dbReference type="RuleBase" id="RU362042"/>
    </source>
</evidence>
<evidence type="ECO:0000256" key="5">
    <source>
        <dbReference type="ARBA" id="ARBA00022670"/>
    </source>
</evidence>
<dbReference type="PANTHER" id="PTHR43390">
    <property type="entry name" value="SIGNAL PEPTIDASE I"/>
    <property type="match status" value="1"/>
</dbReference>
<evidence type="ECO:0000256" key="2">
    <source>
        <dbReference type="ARBA" id="ARBA00004401"/>
    </source>
</evidence>
<dbReference type="PROSITE" id="PS00501">
    <property type="entry name" value="SPASE_I_1"/>
    <property type="match status" value="1"/>
</dbReference>
<keyword evidence="7" id="KW-1133">Transmembrane helix</keyword>
<evidence type="ECO:0000259" key="9">
    <source>
        <dbReference type="Pfam" id="PF10502"/>
    </source>
</evidence>
<keyword evidence="11" id="KW-1185">Reference proteome</keyword>
<feature type="compositionally biased region" description="Low complexity" evidence="8">
    <location>
        <begin position="1"/>
        <end position="11"/>
    </location>
</feature>
<gene>
    <name evidence="10" type="ORF">GCM10009811_26750</name>
</gene>
<evidence type="ECO:0000256" key="6">
    <source>
        <dbReference type="ARBA" id="ARBA00022801"/>
    </source>
</evidence>
<evidence type="ECO:0000256" key="3">
    <source>
        <dbReference type="ARBA" id="ARBA00009370"/>
    </source>
</evidence>
<evidence type="ECO:0000256" key="4">
    <source>
        <dbReference type="ARBA" id="ARBA00013208"/>
    </source>
</evidence>